<evidence type="ECO:0000313" key="5">
    <source>
        <dbReference type="Proteomes" id="UP000673691"/>
    </source>
</evidence>
<dbReference type="EMBL" id="JAEFCI010000597">
    <property type="protein sequence ID" value="KAG5463438.1"/>
    <property type="molecule type" value="Genomic_DNA"/>
</dbReference>
<evidence type="ECO:0000259" key="3">
    <source>
        <dbReference type="PROSITE" id="PS50102"/>
    </source>
</evidence>
<dbReference type="PANTHER" id="PTHR48034">
    <property type="entry name" value="TRANSFORMER-2 SEX-DETERMINING PROTEIN-RELATED"/>
    <property type="match status" value="1"/>
</dbReference>
<dbReference type="InterPro" id="IPR050441">
    <property type="entry name" value="RBM"/>
</dbReference>
<feature type="domain" description="RRM" evidence="3">
    <location>
        <begin position="168"/>
        <end position="239"/>
    </location>
</feature>
<dbReference type="InterPro" id="IPR012677">
    <property type="entry name" value="Nucleotide-bd_a/b_plait_sf"/>
</dbReference>
<proteinExistence type="predicted"/>
<keyword evidence="1" id="KW-0694">RNA-binding</keyword>
<evidence type="ECO:0000313" key="4">
    <source>
        <dbReference type="EMBL" id="KAG5463438.1"/>
    </source>
</evidence>
<feature type="compositionally biased region" description="Basic and acidic residues" evidence="2">
    <location>
        <begin position="10"/>
        <end position="25"/>
    </location>
</feature>
<evidence type="ECO:0000256" key="2">
    <source>
        <dbReference type="SAM" id="MobiDB-lite"/>
    </source>
</evidence>
<dbReference type="Gene3D" id="3.30.70.330">
    <property type="match status" value="1"/>
</dbReference>
<keyword evidence="5" id="KW-1185">Reference proteome</keyword>
<comment type="caution">
    <text evidence="4">The sequence shown here is derived from an EMBL/GenBank/DDBJ whole genome shotgun (WGS) entry which is preliminary data.</text>
</comment>
<dbReference type="Pfam" id="PF00076">
    <property type="entry name" value="RRM_1"/>
    <property type="match status" value="1"/>
</dbReference>
<gene>
    <name evidence="4" type="ORF">BJ554DRAFT_7534</name>
</gene>
<dbReference type="PROSITE" id="PS50102">
    <property type="entry name" value="RRM"/>
    <property type="match status" value="1"/>
</dbReference>
<feature type="region of interest" description="Disordered" evidence="2">
    <location>
        <begin position="1"/>
        <end position="62"/>
    </location>
</feature>
<dbReference type="Proteomes" id="UP000673691">
    <property type="component" value="Unassembled WGS sequence"/>
</dbReference>
<protein>
    <recommendedName>
        <fullName evidence="3">RRM domain-containing protein</fullName>
    </recommendedName>
</protein>
<name>A0A8H8A1J7_9FUNG</name>
<dbReference type="AlphaFoldDB" id="A0A8H8A1J7"/>
<sequence length="239" mass="26409">MASPSPGRSPRTDDHDHSVDDRGNEHGGTGWNSSSAPDGQRGAGAAGDGAWAARTANPPPSSDGQRYICLLFRCDRRPGVWVRHLTLLSEACTAVPRFNVVLRLRRVDDNGAERHAATRSPRAHPACGRQPFLRQSARRVATGDRAYAKPHPNAPPLAICSFRPNVRPVVFINNLSIQTENRDLEEIYRKFGNLKKVAIMYDPHTRESRGFAFLDYDTVEEAQNAVNNSANIVLHGREI</sequence>
<dbReference type="OrthoDB" id="6159137at2759"/>
<dbReference type="InterPro" id="IPR035979">
    <property type="entry name" value="RBD_domain_sf"/>
</dbReference>
<accession>A0A8H8A1J7</accession>
<evidence type="ECO:0000256" key="1">
    <source>
        <dbReference type="PROSITE-ProRule" id="PRU00176"/>
    </source>
</evidence>
<reference evidence="4 5" key="1">
    <citation type="journal article" name="Sci. Rep.">
        <title>Genome-scale phylogenetic analyses confirm Olpidium as the closest living zoosporic fungus to the non-flagellated, terrestrial fungi.</title>
        <authorList>
            <person name="Chang Y."/>
            <person name="Rochon D."/>
            <person name="Sekimoto S."/>
            <person name="Wang Y."/>
            <person name="Chovatia M."/>
            <person name="Sandor L."/>
            <person name="Salamov A."/>
            <person name="Grigoriev I.V."/>
            <person name="Stajich J.E."/>
            <person name="Spatafora J.W."/>
        </authorList>
    </citation>
    <scope>NUCLEOTIDE SEQUENCE [LARGE SCALE GENOMIC DNA]</scope>
    <source>
        <strain evidence="4">S191</strain>
    </source>
</reference>
<dbReference type="SUPFAM" id="SSF54928">
    <property type="entry name" value="RNA-binding domain, RBD"/>
    <property type="match status" value="1"/>
</dbReference>
<dbReference type="InterPro" id="IPR000504">
    <property type="entry name" value="RRM_dom"/>
</dbReference>
<dbReference type="SMART" id="SM00360">
    <property type="entry name" value="RRM"/>
    <property type="match status" value="1"/>
</dbReference>
<organism evidence="4 5">
    <name type="scientific">Olpidium bornovanus</name>
    <dbReference type="NCBI Taxonomy" id="278681"/>
    <lineage>
        <taxon>Eukaryota</taxon>
        <taxon>Fungi</taxon>
        <taxon>Fungi incertae sedis</taxon>
        <taxon>Olpidiomycota</taxon>
        <taxon>Olpidiomycotina</taxon>
        <taxon>Olpidiomycetes</taxon>
        <taxon>Olpidiales</taxon>
        <taxon>Olpidiaceae</taxon>
        <taxon>Olpidium</taxon>
    </lineage>
</organism>
<dbReference type="GO" id="GO:0003723">
    <property type="term" value="F:RNA binding"/>
    <property type="evidence" value="ECO:0007669"/>
    <property type="project" value="UniProtKB-UniRule"/>
</dbReference>
<feature type="non-terminal residue" evidence="4">
    <location>
        <position position="239"/>
    </location>
</feature>